<accession>A0ABS9WAF0</accession>
<dbReference type="Gene3D" id="3.40.50.2300">
    <property type="match status" value="1"/>
</dbReference>
<dbReference type="PANTHER" id="PTHR48111">
    <property type="entry name" value="REGULATOR OF RPOS"/>
    <property type="match status" value="1"/>
</dbReference>
<dbReference type="RefSeq" id="WP_241793761.1">
    <property type="nucleotide sequence ID" value="NZ_JALBUU010000084.1"/>
</dbReference>
<keyword evidence="2" id="KW-0805">Transcription regulation</keyword>
<dbReference type="PANTHER" id="PTHR48111:SF22">
    <property type="entry name" value="REGULATOR OF RPOS"/>
    <property type="match status" value="1"/>
</dbReference>
<feature type="modified residue" description="4-aspartylphosphate" evidence="5">
    <location>
        <position position="51"/>
    </location>
</feature>
<gene>
    <name evidence="7" type="ORF">MON41_20770</name>
    <name evidence="8" type="ORF">MON41_21735</name>
</gene>
<keyword evidence="4" id="KW-0804">Transcription</keyword>
<dbReference type="InterPro" id="IPR001789">
    <property type="entry name" value="Sig_transdc_resp-reg_receiver"/>
</dbReference>
<dbReference type="Pfam" id="PF00072">
    <property type="entry name" value="Response_reg"/>
    <property type="match status" value="1"/>
</dbReference>
<dbReference type="EMBL" id="JALBUU010000112">
    <property type="protein sequence ID" value="MCI0756277.1"/>
    <property type="molecule type" value="Genomic_DNA"/>
</dbReference>
<dbReference type="EMBL" id="JALBUU010000084">
    <property type="protein sequence ID" value="MCI0756103.1"/>
    <property type="molecule type" value="Genomic_DNA"/>
</dbReference>
<feature type="domain" description="Response regulatory" evidence="6">
    <location>
        <begin position="2"/>
        <end position="96"/>
    </location>
</feature>
<keyword evidence="1" id="KW-0902">Two-component regulatory system</keyword>
<evidence type="ECO:0000256" key="2">
    <source>
        <dbReference type="ARBA" id="ARBA00023015"/>
    </source>
</evidence>
<keyword evidence="9" id="KW-1185">Reference proteome</keyword>
<comment type="caution">
    <text evidence="8">The sequence shown here is derived from an EMBL/GenBank/DDBJ whole genome shotgun (WGS) entry which is preliminary data.</text>
</comment>
<reference evidence="8 9" key="1">
    <citation type="submission" date="2022-03" db="EMBL/GenBank/DDBJ databases">
        <title>Complete genome analysis of Roseomonas KG 17.1 : a prolific producer of plant growth promoters.</title>
        <authorList>
            <person name="Saadouli I."/>
            <person name="Najjari A."/>
            <person name="Mosbah A."/>
            <person name="Ouzari H.I."/>
        </authorList>
    </citation>
    <scope>NUCLEOTIDE SEQUENCE [LARGE SCALE GENOMIC DNA]</scope>
    <source>
        <strain evidence="8 9">KG17-1</strain>
    </source>
</reference>
<proteinExistence type="predicted"/>
<dbReference type="InterPro" id="IPR011006">
    <property type="entry name" value="CheY-like_superfamily"/>
</dbReference>
<keyword evidence="5" id="KW-0597">Phosphoprotein</keyword>
<evidence type="ECO:0000256" key="4">
    <source>
        <dbReference type="ARBA" id="ARBA00023163"/>
    </source>
</evidence>
<evidence type="ECO:0000256" key="3">
    <source>
        <dbReference type="ARBA" id="ARBA00023125"/>
    </source>
</evidence>
<evidence type="ECO:0000256" key="5">
    <source>
        <dbReference type="PROSITE-ProRule" id="PRU00169"/>
    </source>
</evidence>
<dbReference type="Proteomes" id="UP001201985">
    <property type="component" value="Unassembled WGS sequence"/>
</dbReference>
<dbReference type="SMART" id="SM00448">
    <property type="entry name" value="REC"/>
    <property type="match status" value="1"/>
</dbReference>
<evidence type="ECO:0000313" key="8">
    <source>
        <dbReference type="EMBL" id="MCI0756277.1"/>
    </source>
</evidence>
<sequence>MRALLVEDDATTARGIAMMLKGASMITDTASTGEEALELAALYDYDIVVLDIMLPDLEGYEVVRRLRASRVETPVLVLSGLSRPQAKVRALDMGAD</sequence>
<organism evidence="8 9">
    <name type="scientific">Teichococcus vastitatis</name>
    <dbReference type="NCBI Taxonomy" id="2307076"/>
    <lineage>
        <taxon>Bacteria</taxon>
        <taxon>Pseudomonadati</taxon>
        <taxon>Pseudomonadota</taxon>
        <taxon>Alphaproteobacteria</taxon>
        <taxon>Acetobacterales</taxon>
        <taxon>Roseomonadaceae</taxon>
        <taxon>Roseomonas</taxon>
    </lineage>
</organism>
<protein>
    <submittedName>
        <fullName evidence="8">Response regulator</fullName>
    </submittedName>
</protein>
<evidence type="ECO:0000313" key="9">
    <source>
        <dbReference type="Proteomes" id="UP001201985"/>
    </source>
</evidence>
<name>A0ABS9WAF0_9PROT</name>
<keyword evidence="3" id="KW-0238">DNA-binding</keyword>
<dbReference type="InterPro" id="IPR039420">
    <property type="entry name" value="WalR-like"/>
</dbReference>
<evidence type="ECO:0000313" key="7">
    <source>
        <dbReference type="EMBL" id="MCI0756103.1"/>
    </source>
</evidence>
<evidence type="ECO:0000256" key="1">
    <source>
        <dbReference type="ARBA" id="ARBA00023012"/>
    </source>
</evidence>
<dbReference type="SUPFAM" id="SSF52172">
    <property type="entry name" value="CheY-like"/>
    <property type="match status" value="1"/>
</dbReference>
<evidence type="ECO:0000259" key="6">
    <source>
        <dbReference type="PROSITE" id="PS50110"/>
    </source>
</evidence>
<feature type="non-terminal residue" evidence="8">
    <location>
        <position position="96"/>
    </location>
</feature>
<dbReference type="PROSITE" id="PS50110">
    <property type="entry name" value="RESPONSE_REGULATORY"/>
    <property type="match status" value="1"/>
</dbReference>